<evidence type="ECO:0000313" key="3">
    <source>
        <dbReference type="Proteomes" id="UP000199341"/>
    </source>
</evidence>
<evidence type="ECO:0000259" key="1">
    <source>
        <dbReference type="Pfam" id="PF01979"/>
    </source>
</evidence>
<dbReference type="PANTHER" id="PTHR43794:SF5">
    <property type="entry name" value="CHLOROHYDROLASE FAMILY PROTEIN"/>
    <property type="match status" value="1"/>
</dbReference>
<dbReference type="InterPro" id="IPR050287">
    <property type="entry name" value="MTA/SAH_deaminase"/>
</dbReference>
<feature type="domain" description="Amidohydrolase-related" evidence="1">
    <location>
        <begin position="68"/>
        <end position="422"/>
    </location>
</feature>
<dbReference type="Pfam" id="PF01979">
    <property type="entry name" value="Amidohydro_1"/>
    <property type="match status" value="1"/>
</dbReference>
<dbReference type="Gene3D" id="3.20.20.140">
    <property type="entry name" value="Metal-dependent hydrolases"/>
    <property type="match status" value="1"/>
</dbReference>
<dbReference type="RefSeq" id="WP_093788645.1">
    <property type="nucleotide sequence ID" value="NZ_FNIE01000027.1"/>
</dbReference>
<organism evidence="2 3">
    <name type="scientific">Actinacidiphila guanduensis</name>
    <dbReference type="NCBI Taxonomy" id="310781"/>
    <lineage>
        <taxon>Bacteria</taxon>
        <taxon>Bacillati</taxon>
        <taxon>Actinomycetota</taxon>
        <taxon>Actinomycetes</taxon>
        <taxon>Kitasatosporales</taxon>
        <taxon>Streptomycetaceae</taxon>
        <taxon>Actinacidiphila</taxon>
    </lineage>
</organism>
<dbReference type="Proteomes" id="UP000199341">
    <property type="component" value="Unassembled WGS sequence"/>
</dbReference>
<dbReference type="OrthoDB" id="3189065at2"/>
<evidence type="ECO:0000313" key="2">
    <source>
        <dbReference type="EMBL" id="SDP39810.1"/>
    </source>
</evidence>
<dbReference type="SUPFAM" id="SSF51338">
    <property type="entry name" value="Composite domain of metallo-dependent hydrolases"/>
    <property type="match status" value="1"/>
</dbReference>
<dbReference type="GO" id="GO:0016810">
    <property type="term" value="F:hydrolase activity, acting on carbon-nitrogen (but not peptide) bonds"/>
    <property type="evidence" value="ECO:0007669"/>
    <property type="project" value="InterPro"/>
</dbReference>
<accession>A0A1H0SDL6</accession>
<dbReference type="SUPFAM" id="SSF51556">
    <property type="entry name" value="Metallo-dependent hydrolases"/>
    <property type="match status" value="1"/>
</dbReference>
<dbReference type="InterPro" id="IPR011059">
    <property type="entry name" value="Metal-dep_hydrolase_composite"/>
</dbReference>
<dbReference type="AlphaFoldDB" id="A0A1H0SDL6"/>
<dbReference type="InterPro" id="IPR032466">
    <property type="entry name" value="Metal_Hydrolase"/>
</dbReference>
<dbReference type="Gene3D" id="2.30.40.10">
    <property type="entry name" value="Urease, subunit C, domain 1"/>
    <property type="match status" value="1"/>
</dbReference>
<dbReference type="EMBL" id="FNIE01000027">
    <property type="protein sequence ID" value="SDP39810.1"/>
    <property type="molecule type" value="Genomic_DNA"/>
</dbReference>
<reference evidence="2 3" key="1">
    <citation type="submission" date="2016-10" db="EMBL/GenBank/DDBJ databases">
        <authorList>
            <person name="de Groot N.N."/>
        </authorList>
    </citation>
    <scope>NUCLEOTIDE SEQUENCE [LARGE SCALE GENOMIC DNA]</scope>
    <source>
        <strain evidence="2 3">CGMCC 4.2022</strain>
    </source>
</reference>
<dbReference type="InterPro" id="IPR006680">
    <property type="entry name" value="Amidohydro-rel"/>
</dbReference>
<protein>
    <submittedName>
        <fullName evidence="2">Cytosine/adenosine deaminase</fullName>
    </submittedName>
</protein>
<keyword evidence="3" id="KW-1185">Reference proteome</keyword>
<dbReference type="STRING" id="310781.SAMN05216259_12733"/>
<sequence length="479" mass="51513">MNHLNEPDAPPAPGRPVVFRGASVVTVDPSLGTLDTADVLVRDGRVAGIGPHLDAPADAFDIDAHGGILMPGMIDTHRHMWQTVLRGYGADWTLTNYLRFFYAGYAHMFRPQDIYAGNLLAALEGLDAGVTTSVDWSHNLQTLDHAEAAVDALEGTGGRFFLAYGNIHENPAEWSAAPGFRDFVRRRIDGRSDRLGLQLAIDLSGDASFPEKAAFDVARDLGAAVTMHTGVRDVAGDENITMLADHGYLFQGSVYVHAATLSAESYRRIADTGGYVSVASESECNAGQGYPPTWQLREHGVPVCLSTDSSAWWSGDMFNAMRATLNATRAREHLESHDHGESLIDCHLRAADVVAYATRGGAAALGLDDRLGSITVGREADLVLLHSRTSPAMFPVLNPAGHIVFQAGRGDVHTVMVGGRFVKYGGVFLLTDRLNAAKAAVSETLDHLRGCMGAPAWKAYMSPDAPRVPLPPFRARTGF</sequence>
<dbReference type="PANTHER" id="PTHR43794">
    <property type="entry name" value="AMINOHYDROLASE SSNA-RELATED"/>
    <property type="match status" value="1"/>
</dbReference>
<gene>
    <name evidence="2" type="ORF">SAMN05216259_12733</name>
</gene>
<name>A0A1H0SDL6_9ACTN</name>
<proteinExistence type="predicted"/>